<reference evidence="1 2" key="1">
    <citation type="submission" date="2022-10" db="EMBL/GenBank/DDBJ databases">
        <title>Draft genome assembly of moderately radiation resistant bacterium Metabacillus halosaccharovorans.</title>
        <authorList>
            <person name="Pal S."/>
            <person name="Gopinathan A."/>
        </authorList>
    </citation>
    <scope>NUCLEOTIDE SEQUENCE [LARGE SCALE GENOMIC DNA]</scope>
    <source>
        <strain evidence="1 2">VITHBRA001</strain>
    </source>
</reference>
<keyword evidence="2" id="KW-1185">Reference proteome</keyword>
<accession>A0ABT3DH00</accession>
<gene>
    <name evidence="1" type="ORF">OIH86_09830</name>
</gene>
<evidence type="ECO:0000313" key="2">
    <source>
        <dbReference type="Proteomes" id="UP001526147"/>
    </source>
</evidence>
<organism evidence="1 2">
    <name type="scientific">Metabacillus halosaccharovorans</name>
    <dbReference type="NCBI Taxonomy" id="930124"/>
    <lineage>
        <taxon>Bacteria</taxon>
        <taxon>Bacillati</taxon>
        <taxon>Bacillota</taxon>
        <taxon>Bacilli</taxon>
        <taxon>Bacillales</taxon>
        <taxon>Bacillaceae</taxon>
        <taxon>Metabacillus</taxon>
    </lineage>
</organism>
<protein>
    <submittedName>
        <fullName evidence="1">Uncharacterized protein</fullName>
    </submittedName>
</protein>
<evidence type="ECO:0000313" key="1">
    <source>
        <dbReference type="EMBL" id="MCV9885957.1"/>
    </source>
</evidence>
<dbReference type="Proteomes" id="UP001526147">
    <property type="component" value="Unassembled WGS sequence"/>
</dbReference>
<proteinExistence type="predicted"/>
<dbReference type="RefSeq" id="WP_264142645.1">
    <property type="nucleotide sequence ID" value="NZ_JAOYEY010000035.1"/>
</dbReference>
<comment type="caution">
    <text evidence="1">The sequence shown here is derived from an EMBL/GenBank/DDBJ whole genome shotgun (WGS) entry which is preliminary data.</text>
</comment>
<dbReference type="EMBL" id="JAOYEY010000035">
    <property type="protein sequence ID" value="MCV9885957.1"/>
    <property type="molecule type" value="Genomic_DNA"/>
</dbReference>
<name>A0ABT3DH00_9BACI</name>
<sequence>MNYLTVNQISQSEAFKEAKAYLKELWYAIVEGHFDMSLRYKMYKYQLLHLQACAPKDWQLGWNGIYFTLTKDIKHHARITMTLKPNGSIQSYFS</sequence>